<name>A0A2H3B0K5_9AGAR</name>
<proteinExistence type="predicted"/>
<reference evidence="3" key="1">
    <citation type="journal article" date="2017" name="Nat. Ecol. Evol.">
        <title>Genome expansion and lineage-specific genetic innovations in the forest pathogenic fungi Armillaria.</title>
        <authorList>
            <person name="Sipos G."/>
            <person name="Prasanna A.N."/>
            <person name="Walter M.C."/>
            <person name="O'Connor E."/>
            <person name="Balint B."/>
            <person name="Krizsan K."/>
            <person name="Kiss B."/>
            <person name="Hess J."/>
            <person name="Varga T."/>
            <person name="Slot J."/>
            <person name="Riley R."/>
            <person name="Boka B."/>
            <person name="Rigling D."/>
            <person name="Barry K."/>
            <person name="Lee J."/>
            <person name="Mihaltcheva S."/>
            <person name="LaButti K."/>
            <person name="Lipzen A."/>
            <person name="Waldron R."/>
            <person name="Moloney N.M."/>
            <person name="Sperisen C."/>
            <person name="Kredics L."/>
            <person name="Vagvoelgyi C."/>
            <person name="Patrignani A."/>
            <person name="Fitzpatrick D."/>
            <person name="Nagy I."/>
            <person name="Doyle S."/>
            <person name="Anderson J.B."/>
            <person name="Grigoriev I.V."/>
            <person name="Gueldener U."/>
            <person name="Muensterkoetter M."/>
            <person name="Nagy L.G."/>
        </authorList>
    </citation>
    <scope>NUCLEOTIDE SEQUENCE [LARGE SCALE GENOMIC DNA]</scope>
    <source>
        <strain evidence="3">28-4</strain>
    </source>
</reference>
<accession>A0A2H3B0K5</accession>
<feature type="compositionally biased region" description="Pro residues" evidence="1">
    <location>
        <begin position="103"/>
        <end position="112"/>
    </location>
</feature>
<evidence type="ECO:0000313" key="3">
    <source>
        <dbReference type="Proteomes" id="UP000218334"/>
    </source>
</evidence>
<dbReference type="AlphaFoldDB" id="A0A2H3B0K5"/>
<evidence type="ECO:0000256" key="1">
    <source>
        <dbReference type="SAM" id="MobiDB-lite"/>
    </source>
</evidence>
<dbReference type="STRING" id="1076256.A0A2H3B0K5"/>
<keyword evidence="3" id="KW-1185">Reference proteome</keyword>
<dbReference type="EMBL" id="KZ293621">
    <property type="protein sequence ID" value="PBK58147.1"/>
    <property type="molecule type" value="Genomic_DNA"/>
</dbReference>
<sequence length="214" mass="24658">MSCSISYQFTLTFHLLTHSNNFLLNVPISFPNNYIPQSTPDSCIVFLKSNAPQFLSTQLAPTNIETLLQHEPELHRLLLPQVYPKSSPTPFTSPFFPSQVLPRQPPLPPSPITPSHYPSPSLQRHHSHPIHTPHFTPRLQYLHFQTTNHHRPQIPTPKSHHQPNYPYHQPPLHPQPHFTIHRIQHKPLTKPTPMVHPFLFPLSCPLLPSDYPHS</sequence>
<organism evidence="2 3">
    <name type="scientific">Armillaria solidipes</name>
    <dbReference type="NCBI Taxonomy" id="1076256"/>
    <lineage>
        <taxon>Eukaryota</taxon>
        <taxon>Fungi</taxon>
        <taxon>Dikarya</taxon>
        <taxon>Basidiomycota</taxon>
        <taxon>Agaricomycotina</taxon>
        <taxon>Agaricomycetes</taxon>
        <taxon>Agaricomycetidae</taxon>
        <taxon>Agaricales</taxon>
        <taxon>Marasmiineae</taxon>
        <taxon>Physalacriaceae</taxon>
        <taxon>Armillaria</taxon>
    </lineage>
</organism>
<protein>
    <submittedName>
        <fullName evidence="2">Uncharacterized protein</fullName>
    </submittedName>
</protein>
<dbReference type="Proteomes" id="UP000218334">
    <property type="component" value="Unassembled WGS sequence"/>
</dbReference>
<gene>
    <name evidence="2" type="ORF">ARMSODRAFT_1028498</name>
</gene>
<evidence type="ECO:0000313" key="2">
    <source>
        <dbReference type="EMBL" id="PBK58147.1"/>
    </source>
</evidence>
<feature type="region of interest" description="Disordered" evidence="1">
    <location>
        <begin position="94"/>
        <end position="132"/>
    </location>
</feature>